<dbReference type="WBParaSite" id="ALUE_0001986201-mRNA-1">
    <property type="protein sequence ID" value="ALUE_0001986201-mRNA-1"/>
    <property type="gene ID" value="ALUE_0001986201"/>
</dbReference>
<protein>
    <submittedName>
        <fullName evidence="2">Uncharacterized protein</fullName>
    </submittedName>
</protein>
<dbReference type="AlphaFoldDB" id="A0A0M3IM84"/>
<dbReference type="Proteomes" id="UP000036681">
    <property type="component" value="Unplaced"/>
</dbReference>
<organism evidence="1 2">
    <name type="scientific">Ascaris lumbricoides</name>
    <name type="common">Giant roundworm</name>
    <dbReference type="NCBI Taxonomy" id="6252"/>
    <lineage>
        <taxon>Eukaryota</taxon>
        <taxon>Metazoa</taxon>
        <taxon>Ecdysozoa</taxon>
        <taxon>Nematoda</taxon>
        <taxon>Chromadorea</taxon>
        <taxon>Rhabditida</taxon>
        <taxon>Spirurina</taxon>
        <taxon>Ascaridomorpha</taxon>
        <taxon>Ascaridoidea</taxon>
        <taxon>Ascarididae</taxon>
        <taxon>Ascaris</taxon>
    </lineage>
</organism>
<keyword evidence="1" id="KW-1185">Reference proteome</keyword>
<name>A0A0M3IM84_ASCLU</name>
<proteinExistence type="predicted"/>
<sequence length="71" mass="7960">MVQKRREGDRSDASTVRRKCRGTLTSDEKCRSQKLNNCSREGPNSCMTRIWWSYSVPNQCIAGTPGAPLIA</sequence>
<reference evidence="2" key="1">
    <citation type="submission" date="2017-02" db="UniProtKB">
        <authorList>
            <consortium name="WormBaseParasite"/>
        </authorList>
    </citation>
    <scope>IDENTIFICATION</scope>
</reference>
<accession>A0A0M3IM84</accession>
<evidence type="ECO:0000313" key="1">
    <source>
        <dbReference type="Proteomes" id="UP000036681"/>
    </source>
</evidence>
<evidence type="ECO:0000313" key="2">
    <source>
        <dbReference type="WBParaSite" id="ALUE_0001986201-mRNA-1"/>
    </source>
</evidence>